<gene>
    <name evidence="3" type="ORF">F4553_007430</name>
</gene>
<dbReference type="RefSeq" id="WP_184845733.1">
    <property type="nucleotide sequence ID" value="NZ_JACHMN010000003.1"/>
</dbReference>
<reference evidence="3 4" key="1">
    <citation type="submission" date="2020-08" db="EMBL/GenBank/DDBJ databases">
        <title>Sequencing the genomes of 1000 actinobacteria strains.</title>
        <authorList>
            <person name="Klenk H.-P."/>
        </authorList>
    </citation>
    <scope>NUCLEOTIDE SEQUENCE [LARGE SCALE GENOMIC DNA]</scope>
    <source>
        <strain evidence="3 4">DSM 45362</strain>
    </source>
</reference>
<dbReference type="Proteomes" id="UP000587527">
    <property type="component" value="Unassembled WGS sequence"/>
</dbReference>
<organism evidence="3 4">
    <name type="scientific">Allocatelliglobosispora scoriae</name>
    <dbReference type="NCBI Taxonomy" id="643052"/>
    <lineage>
        <taxon>Bacteria</taxon>
        <taxon>Bacillati</taxon>
        <taxon>Actinomycetota</taxon>
        <taxon>Actinomycetes</taxon>
        <taxon>Micromonosporales</taxon>
        <taxon>Micromonosporaceae</taxon>
        <taxon>Allocatelliglobosispora</taxon>
    </lineage>
</organism>
<evidence type="ECO:0000259" key="2">
    <source>
        <dbReference type="PROSITE" id="PS51178"/>
    </source>
</evidence>
<protein>
    <recommendedName>
        <fullName evidence="2">PASTA domain-containing protein</fullName>
    </recommendedName>
</protein>
<dbReference type="InterPro" id="IPR005543">
    <property type="entry name" value="PASTA_dom"/>
</dbReference>
<dbReference type="CDD" id="cd06577">
    <property type="entry name" value="PASTA_pknB"/>
    <property type="match status" value="1"/>
</dbReference>
<dbReference type="Gene3D" id="3.30.10.20">
    <property type="match status" value="1"/>
</dbReference>
<dbReference type="EMBL" id="JACHMN010000003">
    <property type="protein sequence ID" value="MBB5873996.1"/>
    <property type="molecule type" value="Genomic_DNA"/>
</dbReference>
<comment type="caution">
    <text evidence="3">The sequence shown here is derived from an EMBL/GenBank/DDBJ whole genome shotgun (WGS) entry which is preliminary data.</text>
</comment>
<evidence type="ECO:0000313" key="3">
    <source>
        <dbReference type="EMBL" id="MBB5873996.1"/>
    </source>
</evidence>
<keyword evidence="4" id="KW-1185">Reference proteome</keyword>
<dbReference type="AlphaFoldDB" id="A0A841C283"/>
<proteinExistence type="predicted"/>
<feature type="chain" id="PRO_5039313252" description="PASTA domain-containing protein" evidence="1">
    <location>
        <begin position="22"/>
        <end position="218"/>
    </location>
</feature>
<feature type="domain" description="PASTA" evidence="2">
    <location>
        <begin position="146"/>
        <end position="218"/>
    </location>
</feature>
<feature type="signal peptide" evidence="1">
    <location>
        <begin position="1"/>
        <end position="21"/>
    </location>
</feature>
<evidence type="ECO:0000313" key="4">
    <source>
        <dbReference type="Proteomes" id="UP000587527"/>
    </source>
</evidence>
<dbReference type="PROSITE" id="PS51178">
    <property type="entry name" value="PASTA"/>
    <property type="match status" value="1"/>
</dbReference>
<accession>A0A841C283</accession>
<name>A0A841C283_9ACTN</name>
<keyword evidence="1" id="KW-0732">Signal</keyword>
<evidence type="ECO:0000256" key="1">
    <source>
        <dbReference type="SAM" id="SignalP"/>
    </source>
</evidence>
<sequence length="218" mass="22067">MRWMAVAVVAASSLATGFAVGVPPQERAAADCLAVSQAFLGKLGIAEAGAVRAETAPTAAGVGRSGTVWFVATRSGASWVTEIDPTGTGTEGLILPLNDRARATSDLGTDAIAGSAAFNGLTESSQGAVDARTCAGTATPTAAPPSAARLTMPDVVGTNAAAAEDQLRRLGFKRIRFGSSESRYGAVIVPANWTVTAQSLQPGHLAAADELIVLTCRK</sequence>